<keyword evidence="2" id="KW-1185">Reference proteome</keyword>
<proteinExistence type="predicted"/>
<name>A0ACD3AFS8_9AGAR</name>
<evidence type="ECO:0000313" key="2">
    <source>
        <dbReference type="Proteomes" id="UP000308600"/>
    </source>
</evidence>
<dbReference type="Proteomes" id="UP000308600">
    <property type="component" value="Unassembled WGS sequence"/>
</dbReference>
<protein>
    <submittedName>
        <fullName evidence="1">Uncharacterized protein</fullName>
    </submittedName>
</protein>
<reference evidence="1 2" key="1">
    <citation type="journal article" date="2019" name="Nat. Ecol. Evol.">
        <title>Megaphylogeny resolves global patterns of mushroom evolution.</title>
        <authorList>
            <person name="Varga T."/>
            <person name="Krizsan K."/>
            <person name="Foldi C."/>
            <person name="Dima B."/>
            <person name="Sanchez-Garcia M."/>
            <person name="Sanchez-Ramirez S."/>
            <person name="Szollosi G.J."/>
            <person name="Szarkandi J.G."/>
            <person name="Papp V."/>
            <person name="Albert L."/>
            <person name="Andreopoulos W."/>
            <person name="Angelini C."/>
            <person name="Antonin V."/>
            <person name="Barry K.W."/>
            <person name="Bougher N.L."/>
            <person name="Buchanan P."/>
            <person name="Buyck B."/>
            <person name="Bense V."/>
            <person name="Catcheside P."/>
            <person name="Chovatia M."/>
            <person name="Cooper J."/>
            <person name="Damon W."/>
            <person name="Desjardin D."/>
            <person name="Finy P."/>
            <person name="Geml J."/>
            <person name="Haridas S."/>
            <person name="Hughes K."/>
            <person name="Justo A."/>
            <person name="Karasinski D."/>
            <person name="Kautmanova I."/>
            <person name="Kiss B."/>
            <person name="Kocsube S."/>
            <person name="Kotiranta H."/>
            <person name="LaButti K.M."/>
            <person name="Lechner B.E."/>
            <person name="Liimatainen K."/>
            <person name="Lipzen A."/>
            <person name="Lukacs Z."/>
            <person name="Mihaltcheva S."/>
            <person name="Morgado L.N."/>
            <person name="Niskanen T."/>
            <person name="Noordeloos M.E."/>
            <person name="Ohm R.A."/>
            <person name="Ortiz-Santana B."/>
            <person name="Ovrebo C."/>
            <person name="Racz N."/>
            <person name="Riley R."/>
            <person name="Savchenko A."/>
            <person name="Shiryaev A."/>
            <person name="Soop K."/>
            <person name="Spirin V."/>
            <person name="Szebenyi C."/>
            <person name="Tomsovsky M."/>
            <person name="Tulloss R.E."/>
            <person name="Uehling J."/>
            <person name="Grigoriev I.V."/>
            <person name="Vagvolgyi C."/>
            <person name="Papp T."/>
            <person name="Martin F.M."/>
            <person name="Miettinen O."/>
            <person name="Hibbett D.S."/>
            <person name="Nagy L.G."/>
        </authorList>
    </citation>
    <scope>NUCLEOTIDE SEQUENCE [LARGE SCALE GENOMIC DNA]</scope>
    <source>
        <strain evidence="1 2">NL-1719</strain>
    </source>
</reference>
<feature type="non-terminal residue" evidence="1">
    <location>
        <position position="1"/>
    </location>
</feature>
<dbReference type="EMBL" id="ML208487">
    <property type="protein sequence ID" value="TFK64159.1"/>
    <property type="molecule type" value="Genomic_DNA"/>
</dbReference>
<sequence>AQAGHHLLTVRAEHLQPDEDEPLPTILALLSRIRSLTLAHSLHSNITGFEEQWTVPAPFLEELVTTRIAFPRNLLGGSAPCLHTFHLSLGYADWQTFPVCPYLQVLEIHEPQDPAISILTLLPILRNSPLLRKLVIEAVIDNSNPPDECVALCALEEISLLGWTARVLDPLDHITFPAHARVQIRMASDDAETTHIDLFETLQQCRDEASWSLTSLSVFCGVVGDSWTYGGGLTLEIPRERDGELSPMPHELQFMWIPEPLVRAMEILEHLSLDLLQVLDLNGARKPGVNETYPVQPFWTMIAALPRLQSLRIRNFYASEFLLYWTEDTLRKAYDNTVDKPFRSLLHVEYEASPSESLTLRAYALATRLKYMAQQNPSLTRLTVISGSAEGSWVNVLRWAVHTVEVRTN</sequence>
<accession>A0ACD3AFS8</accession>
<evidence type="ECO:0000313" key="1">
    <source>
        <dbReference type="EMBL" id="TFK64159.1"/>
    </source>
</evidence>
<gene>
    <name evidence="1" type="ORF">BDN72DRAFT_846868</name>
</gene>
<organism evidence="1 2">
    <name type="scientific">Pluteus cervinus</name>
    <dbReference type="NCBI Taxonomy" id="181527"/>
    <lineage>
        <taxon>Eukaryota</taxon>
        <taxon>Fungi</taxon>
        <taxon>Dikarya</taxon>
        <taxon>Basidiomycota</taxon>
        <taxon>Agaricomycotina</taxon>
        <taxon>Agaricomycetes</taxon>
        <taxon>Agaricomycetidae</taxon>
        <taxon>Agaricales</taxon>
        <taxon>Pluteineae</taxon>
        <taxon>Pluteaceae</taxon>
        <taxon>Pluteus</taxon>
    </lineage>
</organism>